<organism evidence="2 3">
    <name type="scientific">Phaeocystidibacter marisrubri</name>
    <dbReference type="NCBI Taxonomy" id="1577780"/>
    <lineage>
        <taxon>Bacteria</taxon>
        <taxon>Pseudomonadati</taxon>
        <taxon>Bacteroidota</taxon>
        <taxon>Flavobacteriia</taxon>
        <taxon>Flavobacteriales</taxon>
        <taxon>Phaeocystidibacteraceae</taxon>
        <taxon>Phaeocystidibacter</taxon>
    </lineage>
</organism>
<gene>
    <name evidence="2" type="ORF">F8C82_01095</name>
</gene>
<dbReference type="RefSeq" id="WP_151691591.1">
    <property type="nucleotide sequence ID" value="NZ_BMGX01000002.1"/>
</dbReference>
<keyword evidence="1" id="KW-0521">NADP</keyword>
<keyword evidence="3" id="KW-1185">Reference proteome</keyword>
<dbReference type="OrthoDB" id="1522941at2"/>
<evidence type="ECO:0000313" key="2">
    <source>
        <dbReference type="EMBL" id="KAB2817019.1"/>
    </source>
</evidence>
<accession>A0A6L3ZHB4</accession>
<dbReference type="InterPro" id="IPR008670">
    <property type="entry name" value="CoA_reduct_LuxC"/>
</dbReference>
<evidence type="ECO:0000256" key="1">
    <source>
        <dbReference type="ARBA" id="ARBA00022857"/>
    </source>
</evidence>
<comment type="caution">
    <text evidence="2">The sequence shown here is derived from an EMBL/GenBank/DDBJ whole genome shotgun (WGS) entry which is preliminary data.</text>
</comment>
<sequence>MLKFEDRFAAWNNLGTHLTRFLSNLDEPQTGWNEELMRVVNTDVHHNGWFDKSEVLHALGEWAKALSEESLSTWVEKYPRSSFEPTTSKVVGIVMAGNIPLVGLHDLLTITLTGHVAKVKMSSDDARLLPILLKQLGPLNEQIEIVERLKDIDAVIATGSDNTARYFEHYFGKYPNIIRKNRKSVAVLKGDEDPSTIEELGKDIFRYFGLGCRNVSKLYLPADFDLNRIFEAWLPYQEVVQNNKYANNYDYHRALFLLDRETFLENGFVVLKEGERMSTPVSVIHYERYSDIDTVVRQLEEKADSIQCVVGNVSSEKLAVVPFGESQSPKLWDYADGVDTVTFLSTI</sequence>
<dbReference type="AlphaFoldDB" id="A0A6L3ZHB4"/>
<dbReference type="Pfam" id="PF05893">
    <property type="entry name" value="LuxC"/>
    <property type="match status" value="1"/>
</dbReference>
<dbReference type="GO" id="GO:0008218">
    <property type="term" value="P:bioluminescence"/>
    <property type="evidence" value="ECO:0007669"/>
    <property type="project" value="InterPro"/>
</dbReference>
<name>A0A6L3ZHB4_9FLAO</name>
<dbReference type="Proteomes" id="UP000484164">
    <property type="component" value="Unassembled WGS sequence"/>
</dbReference>
<reference evidence="2 3" key="1">
    <citation type="submission" date="2019-10" db="EMBL/GenBank/DDBJ databases">
        <title>Genome sequence of Phaeocystidibacter marisrubri JCM30614 (type strain).</title>
        <authorList>
            <person name="Bowman J.P."/>
        </authorList>
    </citation>
    <scope>NUCLEOTIDE SEQUENCE [LARGE SCALE GENOMIC DNA]</scope>
    <source>
        <strain evidence="2 3">JCM 30614</strain>
    </source>
</reference>
<proteinExistence type="predicted"/>
<dbReference type="EMBL" id="WBVQ01000001">
    <property type="protein sequence ID" value="KAB2817019.1"/>
    <property type="molecule type" value="Genomic_DNA"/>
</dbReference>
<protein>
    <submittedName>
        <fullName evidence="2">Acyl-CoA reductase</fullName>
    </submittedName>
</protein>
<dbReference type="GO" id="GO:0003995">
    <property type="term" value="F:acyl-CoA dehydrogenase activity"/>
    <property type="evidence" value="ECO:0007669"/>
    <property type="project" value="InterPro"/>
</dbReference>
<evidence type="ECO:0000313" key="3">
    <source>
        <dbReference type="Proteomes" id="UP000484164"/>
    </source>
</evidence>